<accession>A0A0C4DXZ6</accession>
<organism evidence="2 3">
    <name type="scientific">Magnaporthiopsis poae (strain ATCC 64411 / 73-15)</name>
    <name type="common">Kentucky bluegrass fungus</name>
    <name type="synonym">Magnaporthe poae</name>
    <dbReference type="NCBI Taxonomy" id="644358"/>
    <lineage>
        <taxon>Eukaryota</taxon>
        <taxon>Fungi</taxon>
        <taxon>Dikarya</taxon>
        <taxon>Ascomycota</taxon>
        <taxon>Pezizomycotina</taxon>
        <taxon>Sordariomycetes</taxon>
        <taxon>Sordariomycetidae</taxon>
        <taxon>Magnaporthales</taxon>
        <taxon>Magnaporthaceae</taxon>
        <taxon>Magnaporthiopsis</taxon>
    </lineage>
</organism>
<reference evidence="2" key="4">
    <citation type="journal article" date="2015" name="G3 (Bethesda)">
        <title>Genome sequences of three phytopathogenic species of the Magnaporthaceae family of fungi.</title>
        <authorList>
            <person name="Okagaki L.H."/>
            <person name="Nunes C.C."/>
            <person name="Sailsbery J."/>
            <person name="Clay B."/>
            <person name="Brown D."/>
            <person name="John T."/>
            <person name="Oh Y."/>
            <person name="Young N."/>
            <person name="Fitzgerald M."/>
            <person name="Haas B.J."/>
            <person name="Zeng Q."/>
            <person name="Young S."/>
            <person name="Adiconis X."/>
            <person name="Fan L."/>
            <person name="Levin J.Z."/>
            <person name="Mitchell T.K."/>
            <person name="Okubara P.A."/>
            <person name="Farman M.L."/>
            <person name="Kohn L.M."/>
            <person name="Birren B."/>
            <person name="Ma L.-J."/>
            <person name="Dean R.A."/>
        </authorList>
    </citation>
    <scope>NUCLEOTIDE SEQUENCE</scope>
    <source>
        <strain evidence="2">ATCC 64411 / 73-15</strain>
    </source>
</reference>
<evidence type="ECO:0000313" key="2">
    <source>
        <dbReference type="EnsemblFungi" id="MAPG_04904T0"/>
    </source>
</evidence>
<sequence>MMGSRQSARSRRKVAVLRVRGGSQHGPGAKTLRWVGSAASTPGRTFDGGYLVSILSYQMLCRIIRADPPNSRYQRHSKASFRVGKCMKIWTFEGHTKAAAAGRTTLRWRGGIKTFPMWQVERHGFRVLLRARHSGIAQSVPRLQTLYAGRLARDGRQLGIRMQCYCGIFCSGLPCPASPQIFCPRSRSMEYRPRCFWTAKTGGLAAVPQIPARAGTWDVKKVGGVKGWTLLSALGIDYRTRSRKYRNAAFQ</sequence>
<dbReference type="AlphaFoldDB" id="A0A0C4DXZ6"/>
<reference evidence="3" key="2">
    <citation type="submission" date="2010-05" db="EMBL/GenBank/DDBJ databases">
        <title>The genome sequence of Magnaporthe poae strain ATCC 64411.</title>
        <authorList>
            <person name="Ma L.-J."/>
            <person name="Dead R."/>
            <person name="Young S."/>
            <person name="Zeng Q."/>
            <person name="Koehrsen M."/>
            <person name="Alvarado L."/>
            <person name="Berlin A."/>
            <person name="Chapman S.B."/>
            <person name="Chen Z."/>
            <person name="Freedman E."/>
            <person name="Gellesch M."/>
            <person name="Goldberg J."/>
            <person name="Griggs A."/>
            <person name="Gujja S."/>
            <person name="Heilman E.R."/>
            <person name="Heiman D."/>
            <person name="Hepburn T."/>
            <person name="Howarth C."/>
            <person name="Jen D."/>
            <person name="Larson L."/>
            <person name="Mehta T."/>
            <person name="Neiman D."/>
            <person name="Pearson M."/>
            <person name="Roberts A."/>
            <person name="Saif S."/>
            <person name="Shea T."/>
            <person name="Shenoy N."/>
            <person name="Sisk P."/>
            <person name="Stolte C."/>
            <person name="Sykes S."/>
            <person name="Walk T."/>
            <person name="White J."/>
            <person name="Yandava C."/>
            <person name="Haas B."/>
            <person name="Nusbaum C."/>
            <person name="Birren B."/>
        </authorList>
    </citation>
    <scope>NUCLEOTIDE SEQUENCE [LARGE SCALE GENOMIC DNA]</scope>
    <source>
        <strain evidence="3">ATCC 64411 / 73-15</strain>
    </source>
</reference>
<dbReference type="EMBL" id="GL876969">
    <property type="protein sequence ID" value="KLU85884.1"/>
    <property type="molecule type" value="Genomic_DNA"/>
</dbReference>
<name>A0A0C4DXZ6_MAGP6</name>
<dbReference type="EnsemblFungi" id="MAPG_04904T0">
    <property type="protein sequence ID" value="MAPG_04904T0"/>
    <property type="gene ID" value="MAPG_04904"/>
</dbReference>
<reference evidence="1" key="1">
    <citation type="submission" date="2010-05" db="EMBL/GenBank/DDBJ databases">
        <title>The Genome Sequence of Magnaporthe poae strain ATCC 64411.</title>
        <authorList>
            <consortium name="The Broad Institute Genome Sequencing Platform"/>
            <consortium name="Broad Institute Genome Sequencing Center for Infectious Disease"/>
            <person name="Ma L.-J."/>
            <person name="Dead R."/>
            <person name="Young S."/>
            <person name="Zeng Q."/>
            <person name="Koehrsen M."/>
            <person name="Alvarado L."/>
            <person name="Berlin A."/>
            <person name="Chapman S.B."/>
            <person name="Chen Z."/>
            <person name="Freedman E."/>
            <person name="Gellesch M."/>
            <person name="Goldberg J."/>
            <person name="Griggs A."/>
            <person name="Gujja S."/>
            <person name="Heilman E.R."/>
            <person name="Heiman D."/>
            <person name="Hepburn T."/>
            <person name="Howarth C."/>
            <person name="Jen D."/>
            <person name="Larson L."/>
            <person name="Mehta T."/>
            <person name="Neiman D."/>
            <person name="Pearson M."/>
            <person name="Roberts A."/>
            <person name="Saif S."/>
            <person name="Shea T."/>
            <person name="Shenoy N."/>
            <person name="Sisk P."/>
            <person name="Stolte C."/>
            <person name="Sykes S."/>
            <person name="Walk T."/>
            <person name="White J."/>
            <person name="Yandava C."/>
            <person name="Haas B."/>
            <person name="Nusbaum C."/>
            <person name="Birren B."/>
        </authorList>
    </citation>
    <scope>NUCLEOTIDE SEQUENCE</scope>
    <source>
        <strain evidence="1">ATCC 64411</strain>
    </source>
</reference>
<dbReference type="VEuPathDB" id="FungiDB:MAPG_04904"/>
<evidence type="ECO:0000313" key="3">
    <source>
        <dbReference type="Proteomes" id="UP000011715"/>
    </source>
</evidence>
<dbReference type="Proteomes" id="UP000011715">
    <property type="component" value="Unassembled WGS sequence"/>
</dbReference>
<dbReference type="EMBL" id="ADBL01001142">
    <property type="status" value="NOT_ANNOTATED_CDS"/>
    <property type="molecule type" value="Genomic_DNA"/>
</dbReference>
<reference evidence="2" key="5">
    <citation type="submission" date="2015-06" db="UniProtKB">
        <authorList>
            <consortium name="EnsemblFungi"/>
        </authorList>
    </citation>
    <scope>IDENTIFICATION</scope>
    <source>
        <strain evidence="2">ATCC 64411</strain>
    </source>
</reference>
<gene>
    <name evidence="1" type="ORF">MAPG_04904</name>
</gene>
<keyword evidence="3" id="KW-1185">Reference proteome</keyword>
<reference evidence="1" key="3">
    <citation type="submission" date="2011-03" db="EMBL/GenBank/DDBJ databases">
        <title>Annotation of Magnaporthe poae ATCC 64411.</title>
        <authorList>
            <person name="Ma L.-J."/>
            <person name="Dead R."/>
            <person name="Young S.K."/>
            <person name="Zeng Q."/>
            <person name="Gargeya S."/>
            <person name="Fitzgerald M."/>
            <person name="Haas B."/>
            <person name="Abouelleil A."/>
            <person name="Alvarado L."/>
            <person name="Arachchi H.M."/>
            <person name="Berlin A."/>
            <person name="Brown A."/>
            <person name="Chapman S.B."/>
            <person name="Chen Z."/>
            <person name="Dunbar C."/>
            <person name="Freedman E."/>
            <person name="Gearin G."/>
            <person name="Gellesch M."/>
            <person name="Goldberg J."/>
            <person name="Griggs A."/>
            <person name="Gujja S."/>
            <person name="Heiman D."/>
            <person name="Howarth C."/>
            <person name="Larson L."/>
            <person name="Lui A."/>
            <person name="MacDonald P.J.P."/>
            <person name="Mehta T."/>
            <person name="Montmayeur A."/>
            <person name="Murphy C."/>
            <person name="Neiman D."/>
            <person name="Pearson M."/>
            <person name="Priest M."/>
            <person name="Roberts A."/>
            <person name="Saif S."/>
            <person name="Shea T."/>
            <person name="Shenoy N."/>
            <person name="Sisk P."/>
            <person name="Stolte C."/>
            <person name="Sykes S."/>
            <person name="Yandava C."/>
            <person name="Wortman J."/>
            <person name="Nusbaum C."/>
            <person name="Birren B."/>
        </authorList>
    </citation>
    <scope>NUCLEOTIDE SEQUENCE</scope>
    <source>
        <strain evidence="1">ATCC 64411</strain>
    </source>
</reference>
<evidence type="ECO:0000313" key="1">
    <source>
        <dbReference type="EMBL" id="KLU85884.1"/>
    </source>
</evidence>
<proteinExistence type="predicted"/>
<protein>
    <submittedName>
        <fullName evidence="1 2">Uncharacterized protein</fullName>
    </submittedName>
</protein>